<dbReference type="SUPFAM" id="SSF52833">
    <property type="entry name" value="Thioredoxin-like"/>
    <property type="match status" value="1"/>
</dbReference>
<dbReference type="InterPro" id="IPR024706">
    <property type="entry name" value="Peroxiredoxin_AhpC-typ"/>
</dbReference>
<evidence type="ECO:0000313" key="16">
    <source>
        <dbReference type="EMBL" id="SCX03664.1"/>
    </source>
</evidence>
<dbReference type="Gene3D" id="3.40.30.10">
    <property type="entry name" value="Glutaredoxin"/>
    <property type="match status" value="1"/>
</dbReference>
<dbReference type="FunFam" id="3.40.30.10:FF:000118">
    <property type="entry name" value="Peroxiredoxin AhpE"/>
    <property type="match status" value="1"/>
</dbReference>
<evidence type="ECO:0000256" key="1">
    <source>
        <dbReference type="ARBA" id="ARBA00022559"/>
    </source>
</evidence>
<evidence type="ECO:0000313" key="17">
    <source>
        <dbReference type="Proteomes" id="UP000199707"/>
    </source>
</evidence>
<dbReference type="PANTHER" id="PTHR43110">
    <property type="entry name" value="THIOL PEROXIDASE"/>
    <property type="match status" value="1"/>
</dbReference>
<comment type="function">
    <text evidence="7">Thiol-specific peroxidase that catalyzes the reduction of hydrogen peroxide and organic hydroperoxides to water and alcohols, respectively. Plays a role in cell protection against oxidative stress by detoxifying peroxides. May represent an important antioxidant defense against cytotoxic peroxides, especially peroxynitrite, which can be formed by activated macrophages during infection.</text>
</comment>
<evidence type="ECO:0000256" key="2">
    <source>
        <dbReference type="ARBA" id="ARBA00022862"/>
    </source>
</evidence>
<evidence type="ECO:0000256" key="9">
    <source>
        <dbReference type="ARBA" id="ARBA00065226"/>
    </source>
</evidence>
<evidence type="ECO:0000256" key="13">
    <source>
        <dbReference type="ARBA" id="ARBA00083736"/>
    </source>
</evidence>
<comment type="subunit">
    <text evidence="9">Homodimer. Forms both dimers and octamers; a tightly-associated dimer and a ring-like octamer.</text>
</comment>
<dbReference type="InterPro" id="IPR050455">
    <property type="entry name" value="Tpx_Peroxidase_subfamily"/>
</dbReference>
<dbReference type="STRING" id="1502745.SAMN02799620_00622"/>
<evidence type="ECO:0000256" key="8">
    <source>
        <dbReference type="ARBA" id="ARBA00060973"/>
    </source>
</evidence>
<evidence type="ECO:0000256" key="11">
    <source>
        <dbReference type="ARBA" id="ARBA00068979"/>
    </source>
</evidence>
<feature type="active site" description="Cysteine sulfenic acid (-SOH) intermediate; for peroxidase activity" evidence="14">
    <location>
        <position position="44"/>
    </location>
</feature>
<dbReference type="PIRSF" id="PIRSF000239">
    <property type="entry name" value="AHPC"/>
    <property type="match status" value="1"/>
</dbReference>
<accession>A0A1G4VBM0</accession>
<dbReference type="EMBL" id="FMUB01000001">
    <property type="protein sequence ID" value="SCX03664.1"/>
    <property type="molecule type" value="Genomic_DNA"/>
</dbReference>
<dbReference type="RefSeq" id="WP_090353686.1">
    <property type="nucleotide sequence ID" value="NZ_FMUB01000001.1"/>
</dbReference>
<reference evidence="17" key="1">
    <citation type="submission" date="2016-10" db="EMBL/GenBank/DDBJ databases">
        <authorList>
            <person name="Varghese N."/>
            <person name="Submissions S."/>
        </authorList>
    </citation>
    <scope>NUCLEOTIDE SEQUENCE [LARGE SCALE GENOMIC DNA]</scope>
    <source>
        <strain evidence="17">UNC267MFSha1.1M11</strain>
    </source>
</reference>
<protein>
    <recommendedName>
        <fullName evidence="11">Alkyl hydroperoxide reductase E</fullName>
        <ecNumber evidence="10">1.11.1.29</ecNumber>
    </recommendedName>
    <alternativeName>
        <fullName evidence="12">Mycoredoxin-dependent peroxiredoxin</fullName>
    </alternativeName>
    <alternativeName>
        <fullName evidence="13">Peroxiredoxin AhpE</fullName>
    </alternativeName>
    <alternativeName>
        <fullName evidence="5">Thioredoxin peroxidase</fullName>
    </alternativeName>
</protein>
<evidence type="ECO:0000259" key="15">
    <source>
        <dbReference type="PROSITE" id="PS51352"/>
    </source>
</evidence>
<comment type="similarity">
    <text evidence="8">Belongs to the peroxiredoxin family. AhpE subfamily.</text>
</comment>
<organism evidence="16 17">
    <name type="scientific">Mycolicibacterium fluoranthenivorans</name>
    <dbReference type="NCBI Taxonomy" id="258505"/>
    <lineage>
        <taxon>Bacteria</taxon>
        <taxon>Bacillati</taxon>
        <taxon>Actinomycetota</taxon>
        <taxon>Actinomycetes</taxon>
        <taxon>Mycobacteriales</taxon>
        <taxon>Mycobacteriaceae</taxon>
        <taxon>Mycolicibacterium</taxon>
    </lineage>
</organism>
<evidence type="ECO:0000256" key="10">
    <source>
        <dbReference type="ARBA" id="ARBA00067009"/>
    </source>
</evidence>
<dbReference type="InterPro" id="IPR000866">
    <property type="entry name" value="AhpC/TSA"/>
</dbReference>
<dbReference type="InterPro" id="IPR036249">
    <property type="entry name" value="Thioredoxin-like_sf"/>
</dbReference>
<dbReference type="Pfam" id="PF00578">
    <property type="entry name" value="AhpC-TSA"/>
    <property type="match status" value="1"/>
</dbReference>
<dbReference type="InterPro" id="IPR013766">
    <property type="entry name" value="Thioredoxin_domain"/>
</dbReference>
<keyword evidence="2" id="KW-0049">Antioxidant</keyword>
<evidence type="ECO:0000256" key="3">
    <source>
        <dbReference type="ARBA" id="ARBA00023002"/>
    </source>
</evidence>
<keyword evidence="3" id="KW-0560">Oxidoreductase</keyword>
<evidence type="ECO:0000256" key="5">
    <source>
        <dbReference type="ARBA" id="ARBA00032824"/>
    </source>
</evidence>
<gene>
    <name evidence="16" type="ORF">SAMN02799620_00622</name>
</gene>
<evidence type="ECO:0000256" key="14">
    <source>
        <dbReference type="PIRSR" id="PIRSR000239-1"/>
    </source>
</evidence>
<dbReference type="PROSITE" id="PS51352">
    <property type="entry name" value="THIOREDOXIN_2"/>
    <property type="match status" value="1"/>
</dbReference>
<feature type="domain" description="Thioredoxin" evidence="15">
    <location>
        <begin position="2"/>
        <end position="152"/>
    </location>
</feature>
<name>A0A1G4VBM0_9MYCO</name>
<keyword evidence="1" id="KW-0575">Peroxidase</keyword>
<dbReference type="PANTHER" id="PTHR43110:SF1">
    <property type="entry name" value="THIOL PEROXIDASE"/>
    <property type="match status" value="1"/>
</dbReference>
<sequence length="152" mass="16435">MLTAGLDAPDFTLKNQHGQPVTLSGFRGRDVLLVFFPLAFTPICAGELGEIQSHPEVYNTADTITLAVSVGPPPTHKVWAKQSGFTFDLLSDFWPHGAVAEQYGVFNAGSGFADRGTFAIDRSGIIRFAECKQPGEVRDAAVWRDALAALRI</sequence>
<dbReference type="EC" id="1.11.1.29" evidence="10"/>
<evidence type="ECO:0000256" key="4">
    <source>
        <dbReference type="ARBA" id="ARBA00023284"/>
    </source>
</evidence>
<dbReference type="GO" id="GO:0004601">
    <property type="term" value="F:peroxidase activity"/>
    <property type="evidence" value="ECO:0007669"/>
    <property type="project" value="UniProtKB-KW"/>
</dbReference>
<evidence type="ECO:0000256" key="6">
    <source>
        <dbReference type="ARBA" id="ARBA00052774"/>
    </source>
</evidence>
<keyword evidence="4" id="KW-0676">Redox-active center</keyword>
<dbReference type="CDD" id="cd03018">
    <property type="entry name" value="PRX_AhpE_like"/>
    <property type="match status" value="1"/>
</dbReference>
<dbReference type="Proteomes" id="UP000199707">
    <property type="component" value="Unassembled WGS sequence"/>
</dbReference>
<evidence type="ECO:0000256" key="7">
    <source>
        <dbReference type="ARBA" id="ARBA00056930"/>
    </source>
</evidence>
<comment type="catalytic activity">
    <reaction evidence="6">
        <text>[mycoredoxin]-L-dithiol + a hydroperoxide = [mycoredoxin]-L-disulfide + an alcohol + H2O</text>
        <dbReference type="Rhea" id="RHEA:62640"/>
        <dbReference type="Rhea" id="RHEA-COMP:16137"/>
        <dbReference type="Rhea" id="RHEA-COMP:16138"/>
        <dbReference type="ChEBI" id="CHEBI:15377"/>
        <dbReference type="ChEBI" id="CHEBI:29950"/>
        <dbReference type="ChEBI" id="CHEBI:30879"/>
        <dbReference type="ChEBI" id="CHEBI:35924"/>
        <dbReference type="ChEBI" id="CHEBI:50058"/>
        <dbReference type="EC" id="1.11.1.29"/>
    </reaction>
</comment>
<proteinExistence type="inferred from homology"/>
<evidence type="ECO:0000256" key="12">
    <source>
        <dbReference type="ARBA" id="ARBA00082991"/>
    </source>
</evidence>
<dbReference type="AlphaFoldDB" id="A0A1G4VBM0"/>